<name>A0A7E4UM33_PANRE</name>
<feature type="transmembrane region" description="Helical" evidence="1">
    <location>
        <begin position="197"/>
        <end position="226"/>
    </location>
</feature>
<sequence length="362" mass="41032">MPWSDLQDGFKSRLVQLAPMLELFKLTETCPDIRTRCLHRPKVYNCVFITDKGLLYKAALDEMKVYNYLDMIISYASFYKWTRYIYDGPVTFDQKWDSAVYGDALNLTKPIYVRNTLILHCRNIEVYEALFSHGIPKSVLSPAGDIIGDGHRCPRESHRRVNLQNAGIADLHICDSDVRICGCDKESVNIQRAAKDFFAGLNTIFATTIAYGIGAALSPFVAQFIWLKSSPFSKDHKDVLQIECEYTAKLNWMIICGYNIVINFLLVVLHERLCPKSGEVPRGLRNITKAARIWVIAAVESFVFAVLIAIAMTAKASDPSKYDVSPQFGGIVRAWPLLRNLSEFWPDQARRGPLLTQNHLTL</sequence>
<keyword evidence="1" id="KW-0472">Membrane</keyword>
<reference evidence="3" key="2">
    <citation type="submission" date="2020-10" db="UniProtKB">
        <authorList>
            <consortium name="WormBaseParasite"/>
        </authorList>
    </citation>
    <scope>IDENTIFICATION</scope>
</reference>
<protein>
    <submittedName>
        <fullName evidence="3">Anoctamin</fullName>
    </submittedName>
</protein>
<feature type="transmembrane region" description="Helical" evidence="1">
    <location>
        <begin position="250"/>
        <end position="269"/>
    </location>
</feature>
<keyword evidence="1" id="KW-1133">Transmembrane helix</keyword>
<proteinExistence type="predicted"/>
<keyword evidence="1" id="KW-0812">Transmembrane</keyword>
<evidence type="ECO:0000313" key="2">
    <source>
        <dbReference type="Proteomes" id="UP000492821"/>
    </source>
</evidence>
<dbReference type="AlphaFoldDB" id="A0A7E4UM33"/>
<organism evidence="2 3">
    <name type="scientific">Panagrellus redivivus</name>
    <name type="common">Microworm</name>
    <dbReference type="NCBI Taxonomy" id="6233"/>
    <lineage>
        <taxon>Eukaryota</taxon>
        <taxon>Metazoa</taxon>
        <taxon>Ecdysozoa</taxon>
        <taxon>Nematoda</taxon>
        <taxon>Chromadorea</taxon>
        <taxon>Rhabditida</taxon>
        <taxon>Tylenchina</taxon>
        <taxon>Panagrolaimomorpha</taxon>
        <taxon>Panagrolaimoidea</taxon>
        <taxon>Panagrolaimidae</taxon>
        <taxon>Panagrellus</taxon>
    </lineage>
</organism>
<feature type="transmembrane region" description="Helical" evidence="1">
    <location>
        <begin position="290"/>
        <end position="312"/>
    </location>
</feature>
<evidence type="ECO:0000313" key="3">
    <source>
        <dbReference type="WBParaSite" id="Pan_g10405.t1"/>
    </source>
</evidence>
<keyword evidence="2" id="KW-1185">Reference proteome</keyword>
<dbReference type="WBParaSite" id="Pan_g10405.t1">
    <property type="protein sequence ID" value="Pan_g10405.t1"/>
    <property type="gene ID" value="Pan_g10405"/>
</dbReference>
<reference evidence="2" key="1">
    <citation type="journal article" date="2013" name="Genetics">
        <title>The draft genome and transcriptome of Panagrellus redivivus are shaped by the harsh demands of a free-living lifestyle.</title>
        <authorList>
            <person name="Srinivasan J."/>
            <person name="Dillman A.R."/>
            <person name="Macchietto M.G."/>
            <person name="Heikkinen L."/>
            <person name="Lakso M."/>
            <person name="Fracchia K.M."/>
            <person name="Antoshechkin I."/>
            <person name="Mortazavi A."/>
            <person name="Wong G."/>
            <person name="Sternberg P.W."/>
        </authorList>
    </citation>
    <scope>NUCLEOTIDE SEQUENCE [LARGE SCALE GENOMIC DNA]</scope>
    <source>
        <strain evidence="2">MT8872</strain>
    </source>
</reference>
<accession>A0A7E4UM33</accession>
<evidence type="ECO:0000256" key="1">
    <source>
        <dbReference type="SAM" id="Phobius"/>
    </source>
</evidence>
<dbReference type="Proteomes" id="UP000492821">
    <property type="component" value="Unassembled WGS sequence"/>
</dbReference>